<gene>
    <name evidence="3" type="ORF">OAUR00152_LOCUS15041</name>
</gene>
<reference evidence="3" key="1">
    <citation type="submission" date="2021-01" db="EMBL/GenBank/DDBJ databases">
        <authorList>
            <person name="Corre E."/>
            <person name="Pelletier E."/>
            <person name="Niang G."/>
            <person name="Scheremetjew M."/>
            <person name="Finn R."/>
            <person name="Kale V."/>
            <person name="Holt S."/>
            <person name="Cochrane G."/>
            <person name="Meng A."/>
            <person name="Brown T."/>
            <person name="Cohen L."/>
        </authorList>
    </citation>
    <scope>NUCLEOTIDE SEQUENCE</scope>
    <source>
        <strain evidence="3">Isolate 1302-5</strain>
    </source>
</reference>
<feature type="compositionally biased region" description="Polar residues" evidence="2">
    <location>
        <begin position="470"/>
        <end position="494"/>
    </location>
</feature>
<dbReference type="GO" id="GO:0000398">
    <property type="term" value="P:mRNA splicing, via spliceosome"/>
    <property type="evidence" value="ECO:0007669"/>
    <property type="project" value="InterPro"/>
</dbReference>
<evidence type="ECO:0000313" key="3">
    <source>
        <dbReference type="EMBL" id="CAE2238972.1"/>
    </source>
</evidence>
<feature type="compositionally biased region" description="Basic residues" evidence="2">
    <location>
        <begin position="940"/>
        <end position="954"/>
    </location>
</feature>
<name>A0A7S4ITD3_9STRA</name>
<dbReference type="SMART" id="SM00386">
    <property type="entry name" value="HAT"/>
    <property type="match status" value="6"/>
</dbReference>
<dbReference type="PANTHER" id="PTHR11246">
    <property type="entry name" value="PRE-MRNA SPLICING FACTOR"/>
    <property type="match status" value="1"/>
</dbReference>
<dbReference type="EMBL" id="HBKQ01022146">
    <property type="protein sequence ID" value="CAE2238972.1"/>
    <property type="molecule type" value="Transcribed_RNA"/>
</dbReference>
<accession>A0A7S4ITD3</accession>
<sequence>MMSERLVPTPLGEGRVRVSADIVRTLSSQSSSHGSVSAGEGGNDCPDFRNSTAPALLAPSGLRVTQQGNGTLHLADAGSEPADVVFSPACPATPSASWEAPSPQRGADAAAATGRAHPHMIPHNSKTPLRGGGVGDEPVLVPEDSIVRENATANCEEEEEAEMVSLEHQRILLHQKLGSSGGVGAEPPPSFGGRSGGSSDHLRRTPGASMHRSAFLRRTPGASAMHGSASSTTKGRSTPGGSRGGADDRRRGAASAAAPVLGFGLTLSTPVGNRSADPPGKSSGGSGGIALSYSSGGSSEDRGGSMTTPAGTGSGRPVPGSATRPPRDPNSERQTYVYTPAGMSLAKNPHLSSRDAFSPNTIRLTESLDHLLHEEDDDVGIPAADRVKNRANDDNNNQVDFGKASTAVGESTDAEDWSESYTFSHDSASAKPEPVGVPRNRGKMVGVKSPLNMPRRGRKARSSPRSSPRNTGGVSAVNSSRESRPLQKSAQPVQKASAFKRLDSPDNGFGRSNGSGADEDERPGPLNFEPSGGGAFAPPTKSKAAPYQPQAGATFHTPTPKKPQRDQTGAAGPYQAPQPQPQNHGGTGYGQTYVGTHQQQSHQLPYGNEVPVGGPKAMNDPYFVPHPHQQIPDQMAAPSGMINAPSPHHFDYVTPHPYGGHPHVQMVSPVNVPAISPMTIPSYPSMELPIMQPQYHGMGSIPHMHQHGPASWSPPPMPPYATGPGAAHRSDGPIGWQQPVHGGSLNDVSGWNSYGGGSIMPPPDHPMGHMSPQPPSSPYTIPSWSDYGGAMGMNAGISASSNGSIGQQAHDLHYHNTADFQQNQHVQSHNIMESSYRDSAEFRGHNAYPDMNRSTENEYPAQQQRNHPTQASAKQNQSQGRNKGAKGIKVSKQLARKQRNDGDVANGQGATKKGTNDEPHEQPRKVERNSGNSLAPQTLQRKKAIITSPKKKKIQQPGAENAPPQDVETKGVVPVDPAGNHAHDTVPSGEIKDAAHLKRAELIESPAVRAAFKEFYREFRQKERSSFVEAEEFALRSLGNDEDKTVVEAAVLPKQVHWRVHLELADLAKRANKFDEARRVYRKVCTLQPYASQGWLEFSKLEEESGNLERCASLLSEGLSYCEYNENLLTKAIKHEERMGNLTRARQLLARLKHVGIEKVWRTVLEGALLEARAGNVGMARRVLKYLMHHVPWYGPLYLEAYRLERDADRPIEALAIVERGLSEIPRYGPLWFGAFRLCEGMDIADGALELPRTSQMLDRATKSISRELLWKVHLEAAQAQERAALMVVAKDANINLNEQLEVCRRSFAKTILTCPPSLCWKVWLAGGRMELMAGRTDEARQLFLRSHDVVPEKGRAAVMLECARLEEFAGDIELARAILSKARFNAGSDWKVWLESIFLEMRCGMRGRAIRLAQNALDVHSGTGRLWAALVQLRQPDGEAAQMSVLKRALWSVPKSGEVWCEGGRLHLNPFFPNFGLEEAELHLDFATKFTPQYGDSFLETLRLNIVLEQICPIANDMIKDLEKDFAEMPSSEKAQLWALVVDHTQCSVKKAFDSRCIPAIHCSDSSTSHVPDKGFAGALDTSELELRCSNADPNYGKLWFHCRTLPSDTARHVIRRGRSMIVSDIAATAHLYVAALVRRKGIALCLKKEITDSEYVGNSSCCGGGKDQVVVNEVNGYCNSWDKELERRLREAPSLGEMLSLPSFSGSDFVTGLMDLNRPKPLESLSLIERRQTLFGSDLVLSWKPA</sequence>
<feature type="region of interest" description="Disordered" evidence="2">
    <location>
        <begin position="382"/>
        <end position="604"/>
    </location>
</feature>
<feature type="compositionally biased region" description="Basic and acidic residues" evidence="2">
    <location>
        <begin position="914"/>
        <end position="928"/>
    </location>
</feature>
<feature type="compositionally biased region" description="Polar residues" evidence="2">
    <location>
        <begin position="929"/>
        <end position="939"/>
    </location>
</feature>
<feature type="compositionally biased region" description="Low complexity" evidence="2">
    <location>
        <begin position="289"/>
        <end position="298"/>
    </location>
</feature>
<dbReference type="SUPFAM" id="SSF48452">
    <property type="entry name" value="TPR-like"/>
    <property type="match status" value="3"/>
</dbReference>
<dbReference type="PANTHER" id="PTHR11246:SF20">
    <property type="entry name" value="TPR-CONTAINING PROTEIN DDB_G0280363"/>
    <property type="match status" value="1"/>
</dbReference>
<dbReference type="InterPro" id="IPR003107">
    <property type="entry name" value="HAT"/>
</dbReference>
<feature type="region of interest" description="Disordered" evidence="2">
    <location>
        <begin position="94"/>
        <end position="139"/>
    </location>
</feature>
<dbReference type="InterPro" id="IPR045075">
    <property type="entry name" value="Syf1-like"/>
</dbReference>
<feature type="compositionally biased region" description="Low complexity" evidence="2">
    <location>
        <begin position="105"/>
        <end position="115"/>
    </location>
</feature>
<protein>
    <submittedName>
        <fullName evidence="3">Uncharacterized protein</fullName>
    </submittedName>
</protein>
<keyword evidence="1" id="KW-0677">Repeat</keyword>
<dbReference type="Gene3D" id="1.25.40.10">
    <property type="entry name" value="Tetratricopeptide repeat domain"/>
    <property type="match status" value="2"/>
</dbReference>
<evidence type="ECO:0000256" key="2">
    <source>
        <dbReference type="SAM" id="MobiDB-lite"/>
    </source>
</evidence>
<dbReference type="InterPro" id="IPR011990">
    <property type="entry name" value="TPR-like_helical_dom_sf"/>
</dbReference>
<organism evidence="3">
    <name type="scientific">Odontella aurita</name>
    <dbReference type="NCBI Taxonomy" id="265563"/>
    <lineage>
        <taxon>Eukaryota</taxon>
        <taxon>Sar</taxon>
        <taxon>Stramenopiles</taxon>
        <taxon>Ochrophyta</taxon>
        <taxon>Bacillariophyta</taxon>
        <taxon>Mediophyceae</taxon>
        <taxon>Biddulphiophycidae</taxon>
        <taxon>Eupodiscales</taxon>
        <taxon>Odontellaceae</taxon>
        <taxon>Odontella</taxon>
    </lineage>
</organism>
<feature type="region of interest" description="Disordered" evidence="2">
    <location>
        <begin position="843"/>
        <end position="969"/>
    </location>
</feature>
<feature type="compositionally biased region" description="Low complexity" evidence="2">
    <location>
        <begin position="569"/>
        <end position="600"/>
    </location>
</feature>
<feature type="compositionally biased region" description="Polar residues" evidence="2">
    <location>
        <begin position="860"/>
        <end position="881"/>
    </location>
</feature>
<evidence type="ECO:0000256" key="1">
    <source>
        <dbReference type="ARBA" id="ARBA00022737"/>
    </source>
</evidence>
<feature type="region of interest" description="Disordered" evidence="2">
    <location>
        <begin position="178"/>
        <end position="358"/>
    </location>
</feature>
<proteinExistence type="predicted"/>